<sequence length="130" mass="14141">MGKRKSDDVADVGMRRPQKTQVRQQQVGSADHSVDTVDTGSKLQDKTIHNINVNAATTRQEGSKEKTIVPEESDDNAHAEIAHLKEELKVGIASTSTPADKDSPVKKRRSTGIAGRLRKLIGKKTDQGKS</sequence>
<evidence type="ECO:0000313" key="2">
    <source>
        <dbReference type="EMBL" id="KAH3851603.1"/>
    </source>
</evidence>
<feature type="compositionally biased region" description="Basic residues" evidence="1">
    <location>
        <begin position="106"/>
        <end position="122"/>
    </location>
</feature>
<feature type="region of interest" description="Disordered" evidence="1">
    <location>
        <begin position="89"/>
        <end position="130"/>
    </location>
</feature>
<dbReference type="AlphaFoldDB" id="A0A9D4L4G4"/>
<keyword evidence="3" id="KW-1185">Reference proteome</keyword>
<feature type="region of interest" description="Disordered" evidence="1">
    <location>
        <begin position="1"/>
        <end position="47"/>
    </location>
</feature>
<reference evidence="2" key="1">
    <citation type="journal article" date="2019" name="bioRxiv">
        <title>The Genome of the Zebra Mussel, Dreissena polymorpha: A Resource for Invasive Species Research.</title>
        <authorList>
            <person name="McCartney M.A."/>
            <person name="Auch B."/>
            <person name="Kono T."/>
            <person name="Mallez S."/>
            <person name="Zhang Y."/>
            <person name="Obille A."/>
            <person name="Becker A."/>
            <person name="Abrahante J.E."/>
            <person name="Garbe J."/>
            <person name="Badalamenti J.P."/>
            <person name="Herman A."/>
            <person name="Mangelson H."/>
            <person name="Liachko I."/>
            <person name="Sullivan S."/>
            <person name="Sone E.D."/>
            <person name="Koren S."/>
            <person name="Silverstein K.A.T."/>
            <person name="Beckman K.B."/>
            <person name="Gohl D.M."/>
        </authorList>
    </citation>
    <scope>NUCLEOTIDE SEQUENCE</scope>
    <source>
        <strain evidence="2">Duluth1</strain>
        <tissue evidence="2">Whole animal</tissue>
    </source>
</reference>
<feature type="region of interest" description="Disordered" evidence="1">
    <location>
        <begin position="55"/>
        <end position="74"/>
    </location>
</feature>
<feature type="compositionally biased region" description="Basic and acidic residues" evidence="1">
    <location>
        <begin position="61"/>
        <end position="74"/>
    </location>
</feature>
<gene>
    <name evidence="2" type="ORF">DPMN_094085</name>
</gene>
<evidence type="ECO:0000313" key="3">
    <source>
        <dbReference type="Proteomes" id="UP000828390"/>
    </source>
</evidence>
<feature type="compositionally biased region" description="Polar residues" evidence="1">
    <location>
        <begin position="19"/>
        <end position="28"/>
    </location>
</feature>
<comment type="caution">
    <text evidence="2">The sequence shown here is derived from an EMBL/GenBank/DDBJ whole genome shotgun (WGS) entry which is preliminary data.</text>
</comment>
<dbReference type="EMBL" id="JAIWYP010000003">
    <property type="protein sequence ID" value="KAH3851603.1"/>
    <property type="molecule type" value="Genomic_DNA"/>
</dbReference>
<accession>A0A9D4L4G4</accession>
<name>A0A9D4L4G4_DREPO</name>
<evidence type="ECO:0000256" key="1">
    <source>
        <dbReference type="SAM" id="MobiDB-lite"/>
    </source>
</evidence>
<reference evidence="2" key="2">
    <citation type="submission" date="2020-11" db="EMBL/GenBank/DDBJ databases">
        <authorList>
            <person name="McCartney M.A."/>
            <person name="Auch B."/>
            <person name="Kono T."/>
            <person name="Mallez S."/>
            <person name="Becker A."/>
            <person name="Gohl D.M."/>
            <person name="Silverstein K.A.T."/>
            <person name="Koren S."/>
            <person name="Bechman K.B."/>
            <person name="Herman A."/>
            <person name="Abrahante J.E."/>
            <person name="Garbe J."/>
        </authorList>
    </citation>
    <scope>NUCLEOTIDE SEQUENCE</scope>
    <source>
        <strain evidence="2">Duluth1</strain>
        <tissue evidence="2">Whole animal</tissue>
    </source>
</reference>
<organism evidence="2 3">
    <name type="scientific">Dreissena polymorpha</name>
    <name type="common">Zebra mussel</name>
    <name type="synonym">Mytilus polymorpha</name>
    <dbReference type="NCBI Taxonomy" id="45954"/>
    <lineage>
        <taxon>Eukaryota</taxon>
        <taxon>Metazoa</taxon>
        <taxon>Spiralia</taxon>
        <taxon>Lophotrochozoa</taxon>
        <taxon>Mollusca</taxon>
        <taxon>Bivalvia</taxon>
        <taxon>Autobranchia</taxon>
        <taxon>Heteroconchia</taxon>
        <taxon>Euheterodonta</taxon>
        <taxon>Imparidentia</taxon>
        <taxon>Neoheterodontei</taxon>
        <taxon>Myida</taxon>
        <taxon>Dreissenoidea</taxon>
        <taxon>Dreissenidae</taxon>
        <taxon>Dreissena</taxon>
    </lineage>
</organism>
<proteinExistence type="predicted"/>
<dbReference type="Proteomes" id="UP000828390">
    <property type="component" value="Unassembled WGS sequence"/>
</dbReference>
<protein>
    <submittedName>
        <fullName evidence="2">Uncharacterized protein</fullName>
    </submittedName>
</protein>